<dbReference type="InterPro" id="IPR051911">
    <property type="entry name" value="SDR_oxidoreductase"/>
</dbReference>
<reference evidence="3 4" key="1">
    <citation type="submission" date="2016-10" db="EMBL/GenBank/DDBJ databases">
        <title>Draft genome sequence of Coniochaeta ligniaria NRRL30616, a lignocellulolytic fungus for bioabatement of inhibitors in plant biomass hydrolysates.</title>
        <authorList>
            <consortium name="DOE Joint Genome Institute"/>
            <person name="Jimenez D.J."/>
            <person name="Hector R.E."/>
            <person name="Riley R."/>
            <person name="Sun H."/>
            <person name="Grigoriev I.V."/>
            <person name="Van Elsas J.D."/>
            <person name="Nichols N.N."/>
        </authorList>
    </citation>
    <scope>NUCLEOTIDE SEQUENCE [LARGE SCALE GENOMIC DNA]</scope>
    <source>
        <strain evidence="3 4">NRRL 30616</strain>
    </source>
</reference>
<sequence>MSTPAFTTPKRPLTWLITGCSSGFGLALTREVQSHGHTVIATSRNPSRTPEFVAEVESKGGQWLPLDVTAQDCGKLVEELEQNGTHIDVLVNNAGGSIHGVVEQFSDEEARSQMELLYFGPYRLIRAALPYMRKRRFGVIANISSGAGLEGRASMGIYAAAKAALDGLTKVLHKEVAGFNVRALYVSMGAFNTNMGNAAGIQKAPLNDDYKGSVAEQLTNLVTSGKFSGDGDVSKAVKAIYEVAAAEGRGAGRESEICLPLGRDLAVRVKEVVDGWNHTMEIFGDVCDNVYVEK</sequence>
<keyword evidence="4" id="KW-1185">Reference proteome</keyword>
<dbReference type="Gene3D" id="3.40.50.720">
    <property type="entry name" value="NAD(P)-binding Rossmann-like Domain"/>
    <property type="match status" value="1"/>
</dbReference>
<evidence type="ECO:0000313" key="3">
    <source>
        <dbReference type="EMBL" id="OIW23918.1"/>
    </source>
</evidence>
<dbReference type="PRINTS" id="PR00081">
    <property type="entry name" value="GDHRDH"/>
</dbReference>
<evidence type="ECO:0000256" key="2">
    <source>
        <dbReference type="RuleBase" id="RU000363"/>
    </source>
</evidence>
<dbReference type="InParanoid" id="A0A1J7I8W3"/>
<proteinExistence type="inferred from homology"/>
<dbReference type="Pfam" id="PF00106">
    <property type="entry name" value="adh_short"/>
    <property type="match status" value="1"/>
</dbReference>
<dbReference type="OrthoDB" id="1933717at2759"/>
<dbReference type="AlphaFoldDB" id="A0A1J7I8W3"/>
<gene>
    <name evidence="3" type="ORF">CONLIGDRAFT_686136</name>
</gene>
<dbReference type="Proteomes" id="UP000182658">
    <property type="component" value="Unassembled WGS sequence"/>
</dbReference>
<dbReference type="EMBL" id="KV875105">
    <property type="protein sequence ID" value="OIW23918.1"/>
    <property type="molecule type" value="Genomic_DNA"/>
</dbReference>
<dbReference type="PRINTS" id="PR00080">
    <property type="entry name" value="SDRFAMILY"/>
</dbReference>
<dbReference type="PROSITE" id="PS00061">
    <property type="entry name" value="ADH_SHORT"/>
    <property type="match status" value="1"/>
</dbReference>
<keyword evidence="1" id="KW-0521">NADP</keyword>
<organism evidence="3 4">
    <name type="scientific">Coniochaeta ligniaria NRRL 30616</name>
    <dbReference type="NCBI Taxonomy" id="1408157"/>
    <lineage>
        <taxon>Eukaryota</taxon>
        <taxon>Fungi</taxon>
        <taxon>Dikarya</taxon>
        <taxon>Ascomycota</taxon>
        <taxon>Pezizomycotina</taxon>
        <taxon>Sordariomycetes</taxon>
        <taxon>Sordariomycetidae</taxon>
        <taxon>Coniochaetales</taxon>
        <taxon>Coniochaetaceae</taxon>
        <taxon>Coniochaeta</taxon>
    </lineage>
</organism>
<comment type="similarity">
    <text evidence="2">Belongs to the short-chain dehydrogenases/reductases (SDR) family.</text>
</comment>
<dbReference type="PANTHER" id="PTHR43976">
    <property type="entry name" value="SHORT CHAIN DEHYDROGENASE"/>
    <property type="match status" value="1"/>
</dbReference>
<evidence type="ECO:0000256" key="1">
    <source>
        <dbReference type="ARBA" id="ARBA00022857"/>
    </source>
</evidence>
<evidence type="ECO:0000313" key="4">
    <source>
        <dbReference type="Proteomes" id="UP000182658"/>
    </source>
</evidence>
<accession>A0A1J7I8W3</accession>
<name>A0A1J7I8W3_9PEZI</name>
<dbReference type="SUPFAM" id="SSF51735">
    <property type="entry name" value="NAD(P)-binding Rossmann-fold domains"/>
    <property type="match status" value="1"/>
</dbReference>
<dbReference type="PANTHER" id="PTHR43976:SF6">
    <property type="entry name" value="OXIDOREDUCTASE, PUTATIVE (AFU_ORTHOLOGUE AFUA_1G13950)-RELATED"/>
    <property type="match status" value="1"/>
</dbReference>
<dbReference type="InterPro" id="IPR002347">
    <property type="entry name" value="SDR_fam"/>
</dbReference>
<dbReference type="STRING" id="1408157.A0A1J7I8W3"/>
<dbReference type="InterPro" id="IPR020904">
    <property type="entry name" value="Sc_DH/Rdtase_CS"/>
</dbReference>
<protein>
    <submittedName>
        <fullName evidence="3">NAD(P)-binding protein</fullName>
    </submittedName>
</protein>
<dbReference type="InterPro" id="IPR036291">
    <property type="entry name" value="NAD(P)-bd_dom_sf"/>
</dbReference>